<evidence type="ECO:0000256" key="3">
    <source>
        <dbReference type="ARBA" id="ARBA00022630"/>
    </source>
</evidence>
<dbReference type="RefSeq" id="WP_367639996.1">
    <property type="nucleotide sequence ID" value="NZ_JBFNQN010000014.1"/>
</dbReference>
<dbReference type="PANTHER" id="PTHR42913:SF3">
    <property type="entry name" value="64 KDA MITOCHONDRIAL NADH DEHYDROGENASE (EUROFUNG)"/>
    <property type="match status" value="1"/>
</dbReference>
<dbReference type="PANTHER" id="PTHR42913">
    <property type="entry name" value="APOPTOSIS-INDUCING FACTOR 1"/>
    <property type="match status" value="1"/>
</dbReference>
<name>A0ABV3PBH4_9ACTN</name>
<proteinExistence type="inferred from homology"/>
<gene>
    <name evidence="7" type="ORF">AB1207_19090</name>
</gene>
<reference evidence="7 8" key="1">
    <citation type="submission" date="2024-07" db="EMBL/GenBank/DDBJ databases">
        <authorList>
            <person name="Thanompreechachai J."/>
            <person name="Duangmal K."/>
        </authorList>
    </citation>
    <scope>NUCLEOTIDE SEQUENCE [LARGE SCALE GENOMIC DNA]</scope>
    <source>
        <strain evidence="7 8">KCTC 19886</strain>
    </source>
</reference>
<protein>
    <submittedName>
        <fullName evidence="7">FAD-dependent oxidoreductase</fullName>
    </submittedName>
</protein>
<dbReference type="EMBL" id="JBFNQN010000014">
    <property type="protein sequence ID" value="MEW9266860.1"/>
    <property type="molecule type" value="Genomic_DNA"/>
</dbReference>
<keyword evidence="4" id="KW-0274">FAD</keyword>
<dbReference type="Proteomes" id="UP001555826">
    <property type="component" value="Unassembled WGS sequence"/>
</dbReference>
<evidence type="ECO:0000256" key="4">
    <source>
        <dbReference type="ARBA" id="ARBA00022827"/>
    </source>
</evidence>
<keyword evidence="5" id="KW-0560">Oxidoreductase</keyword>
<dbReference type="SUPFAM" id="SSF51905">
    <property type="entry name" value="FAD/NAD(P)-binding domain"/>
    <property type="match status" value="1"/>
</dbReference>
<accession>A0ABV3PBH4</accession>
<keyword evidence="3" id="KW-0285">Flavoprotein</keyword>
<evidence type="ECO:0000259" key="6">
    <source>
        <dbReference type="Pfam" id="PF07992"/>
    </source>
</evidence>
<dbReference type="InterPro" id="IPR036188">
    <property type="entry name" value="FAD/NAD-bd_sf"/>
</dbReference>
<comment type="similarity">
    <text evidence="2">Belongs to the NADH dehydrogenase family.</text>
</comment>
<sequence>MPRSAPTRVLVVGGGHVGLTTTLRLLRRARPGDLRVTVVDPRGYMTYHPFLPEAAAGSIDARNVVVSLRRSLSGVGDGAEVVTGDVVRLDHAQRRAVVRTGDGAERDLDYDVVVLAPGSVARTAPVPGLAEHAVGFKTVEEAVHLRNHVLGPLDLAEAATDPAVRERALTFVFVGGGYAGVEAVGELEDMARYALRLHPGLTAADLRFVLVEATGRILPEVGEGLGRYALGVLASRGIEVALGTTMTSCTGGRVVLSDGRVFEAGTVVWTAGVKAHPVLEATDLPLDEHHRLRVGADLRVQGVEGAWGAGDSAAVPDLTRPGATCAPNAQHAVRQARRLADNVLAVLRGGRPREYRHADVGSVASLGLHQGVAELRGVRVRGYPAWLVHRLYHLSKVPTPSRKAGVLLGWVQAALFHREAVAMTALSHPFAEFERAARS</sequence>
<dbReference type="InterPro" id="IPR023753">
    <property type="entry name" value="FAD/NAD-binding_dom"/>
</dbReference>
<dbReference type="Gene3D" id="3.50.50.100">
    <property type="match status" value="1"/>
</dbReference>
<evidence type="ECO:0000256" key="5">
    <source>
        <dbReference type="ARBA" id="ARBA00023002"/>
    </source>
</evidence>
<evidence type="ECO:0000313" key="8">
    <source>
        <dbReference type="Proteomes" id="UP001555826"/>
    </source>
</evidence>
<organism evidence="7 8">
    <name type="scientific">Kineococcus endophyticus</name>
    <dbReference type="NCBI Taxonomy" id="1181883"/>
    <lineage>
        <taxon>Bacteria</taxon>
        <taxon>Bacillati</taxon>
        <taxon>Actinomycetota</taxon>
        <taxon>Actinomycetes</taxon>
        <taxon>Kineosporiales</taxon>
        <taxon>Kineosporiaceae</taxon>
        <taxon>Kineococcus</taxon>
    </lineage>
</organism>
<dbReference type="Pfam" id="PF07992">
    <property type="entry name" value="Pyr_redox_2"/>
    <property type="match status" value="1"/>
</dbReference>
<feature type="domain" description="FAD/NAD(P)-binding" evidence="6">
    <location>
        <begin position="8"/>
        <end position="335"/>
    </location>
</feature>
<evidence type="ECO:0000313" key="7">
    <source>
        <dbReference type="EMBL" id="MEW9266860.1"/>
    </source>
</evidence>
<evidence type="ECO:0000256" key="2">
    <source>
        <dbReference type="ARBA" id="ARBA00005272"/>
    </source>
</evidence>
<dbReference type="PRINTS" id="PR00368">
    <property type="entry name" value="FADPNR"/>
</dbReference>
<dbReference type="InterPro" id="IPR051169">
    <property type="entry name" value="NADH-Q_oxidoreductase"/>
</dbReference>
<comment type="caution">
    <text evidence="7">The sequence shown here is derived from an EMBL/GenBank/DDBJ whole genome shotgun (WGS) entry which is preliminary data.</text>
</comment>
<evidence type="ECO:0000256" key="1">
    <source>
        <dbReference type="ARBA" id="ARBA00001974"/>
    </source>
</evidence>
<comment type="cofactor">
    <cofactor evidence="1">
        <name>FAD</name>
        <dbReference type="ChEBI" id="CHEBI:57692"/>
    </cofactor>
</comment>
<keyword evidence="8" id="KW-1185">Reference proteome</keyword>